<keyword evidence="1" id="KW-0472">Membrane</keyword>
<organism evidence="2 3">
    <name type="scientific">Lentithecium fluviatile CBS 122367</name>
    <dbReference type="NCBI Taxonomy" id="1168545"/>
    <lineage>
        <taxon>Eukaryota</taxon>
        <taxon>Fungi</taxon>
        <taxon>Dikarya</taxon>
        <taxon>Ascomycota</taxon>
        <taxon>Pezizomycotina</taxon>
        <taxon>Dothideomycetes</taxon>
        <taxon>Pleosporomycetidae</taxon>
        <taxon>Pleosporales</taxon>
        <taxon>Massarineae</taxon>
        <taxon>Lentitheciaceae</taxon>
        <taxon>Lentithecium</taxon>
    </lineage>
</organism>
<reference evidence="2" key="1">
    <citation type="journal article" date="2020" name="Stud. Mycol.">
        <title>101 Dothideomycetes genomes: a test case for predicting lifestyles and emergence of pathogens.</title>
        <authorList>
            <person name="Haridas S."/>
            <person name="Albert R."/>
            <person name="Binder M."/>
            <person name="Bloem J."/>
            <person name="Labutti K."/>
            <person name="Salamov A."/>
            <person name="Andreopoulos B."/>
            <person name="Baker S."/>
            <person name="Barry K."/>
            <person name="Bills G."/>
            <person name="Bluhm B."/>
            <person name="Cannon C."/>
            <person name="Castanera R."/>
            <person name="Culley D."/>
            <person name="Daum C."/>
            <person name="Ezra D."/>
            <person name="Gonzalez J."/>
            <person name="Henrissat B."/>
            <person name="Kuo A."/>
            <person name="Liang C."/>
            <person name="Lipzen A."/>
            <person name="Lutzoni F."/>
            <person name="Magnuson J."/>
            <person name="Mondo S."/>
            <person name="Nolan M."/>
            <person name="Ohm R."/>
            <person name="Pangilinan J."/>
            <person name="Park H.-J."/>
            <person name="Ramirez L."/>
            <person name="Alfaro M."/>
            <person name="Sun H."/>
            <person name="Tritt A."/>
            <person name="Yoshinaga Y."/>
            <person name="Zwiers L.-H."/>
            <person name="Turgeon B."/>
            <person name="Goodwin S."/>
            <person name="Spatafora J."/>
            <person name="Crous P."/>
            <person name="Grigoriev I."/>
        </authorList>
    </citation>
    <scope>NUCLEOTIDE SEQUENCE</scope>
    <source>
        <strain evidence="2">CBS 122367</strain>
    </source>
</reference>
<dbReference type="Proteomes" id="UP000799291">
    <property type="component" value="Unassembled WGS sequence"/>
</dbReference>
<accession>A0A6G1J4Z6</accession>
<keyword evidence="1" id="KW-1133">Transmembrane helix</keyword>
<sequence>MTRILRDSISYGFGRAGSNPADIVPSFCILFAFLANLLPAHFGKAFWPKKR</sequence>
<evidence type="ECO:0000313" key="2">
    <source>
        <dbReference type="EMBL" id="KAF2685582.1"/>
    </source>
</evidence>
<dbReference type="EMBL" id="MU005578">
    <property type="protein sequence ID" value="KAF2685582.1"/>
    <property type="molecule type" value="Genomic_DNA"/>
</dbReference>
<evidence type="ECO:0000313" key="3">
    <source>
        <dbReference type="Proteomes" id="UP000799291"/>
    </source>
</evidence>
<keyword evidence="3" id="KW-1185">Reference proteome</keyword>
<proteinExistence type="predicted"/>
<evidence type="ECO:0000256" key="1">
    <source>
        <dbReference type="SAM" id="Phobius"/>
    </source>
</evidence>
<feature type="transmembrane region" description="Helical" evidence="1">
    <location>
        <begin position="23"/>
        <end position="42"/>
    </location>
</feature>
<gene>
    <name evidence="2" type="ORF">K458DRAFT_416818</name>
</gene>
<keyword evidence="1" id="KW-0812">Transmembrane</keyword>
<protein>
    <submittedName>
        <fullName evidence="2">Uncharacterized protein</fullName>
    </submittedName>
</protein>
<name>A0A6G1J4Z6_9PLEO</name>
<dbReference type="AlphaFoldDB" id="A0A6G1J4Z6"/>